<sequence length="140" mass="15553">MGICKELMSSHETATSENFLPNHPRRCSKQVVILRRTVMVEQVRKNPGQSSACPSDDPRPNIRLFINARGSPRKTSHERNRSSGDVFDLLPCLHRPFMIIAGLIHNSVWLSIPSSAAPSIHDSAETKIWDSVGLSIPDSI</sequence>
<evidence type="ECO:0000313" key="2">
    <source>
        <dbReference type="Proteomes" id="UP001054945"/>
    </source>
</evidence>
<gene>
    <name evidence="1" type="ORF">CEXT_355721</name>
</gene>
<accession>A0AAV4MBY3</accession>
<reference evidence="1 2" key="1">
    <citation type="submission" date="2021-06" db="EMBL/GenBank/DDBJ databases">
        <title>Caerostris extrusa draft genome.</title>
        <authorList>
            <person name="Kono N."/>
            <person name="Arakawa K."/>
        </authorList>
    </citation>
    <scope>NUCLEOTIDE SEQUENCE [LARGE SCALE GENOMIC DNA]</scope>
</reference>
<comment type="caution">
    <text evidence="1">The sequence shown here is derived from an EMBL/GenBank/DDBJ whole genome shotgun (WGS) entry which is preliminary data.</text>
</comment>
<evidence type="ECO:0000313" key="1">
    <source>
        <dbReference type="EMBL" id="GIX69886.1"/>
    </source>
</evidence>
<proteinExistence type="predicted"/>
<dbReference type="Proteomes" id="UP001054945">
    <property type="component" value="Unassembled WGS sequence"/>
</dbReference>
<protein>
    <submittedName>
        <fullName evidence="1">Uncharacterized protein</fullName>
    </submittedName>
</protein>
<dbReference type="AlphaFoldDB" id="A0AAV4MBY3"/>
<dbReference type="EMBL" id="BPLR01002093">
    <property type="protein sequence ID" value="GIX69886.1"/>
    <property type="molecule type" value="Genomic_DNA"/>
</dbReference>
<keyword evidence="2" id="KW-1185">Reference proteome</keyword>
<name>A0AAV4MBY3_CAEEX</name>
<organism evidence="1 2">
    <name type="scientific">Caerostris extrusa</name>
    <name type="common">Bark spider</name>
    <name type="synonym">Caerostris bankana</name>
    <dbReference type="NCBI Taxonomy" id="172846"/>
    <lineage>
        <taxon>Eukaryota</taxon>
        <taxon>Metazoa</taxon>
        <taxon>Ecdysozoa</taxon>
        <taxon>Arthropoda</taxon>
        <taxon>Chelicerata</taxon>
        <taxon>Arachnida</taxon>
        <taxon>Araneae</taxon>
        <taxon>Araneomorphae</taxon>
        <taxon>Entelegynae</taxon>
        <taxon>Araneoidea</taxon>
        <taxon>Araneidae</taxon>
        <taxon>Caerostris</taxon>
    </lineage>
</organism>